<dbReference type="AlphaFoldDB" id="A0A3B0WK37"/>
<organism evidence="1">
    <name type="scientific">hydrothermal vent metagenome</name>
    <dbReference type="NCBI Taxonomy" id="652676"/>
    <lineage>
        <taxon>unclassified sequences</taxon>
        <taxon>metagenomes</taxon>
        <taxon>ecological metagenomes</taxon>
    </lineage>
</organism>
<evidence type="ECO:0000313" key="1">
    <source>
        <dbReference type="EMBL" id="VAW55681.1"/>
    </source>
</evidence>
<gene>
    <name evidence="1" type="ORF">MNBD_GAMMA05-2234</name>
</gene>
<dbReference type="EMBL" id="UOFE01000049">
    <property type="protein sequence ID" value="VAW55681.1"/>
    <property type="molecule type" value="Genomic_DNA"/>
</dbReference>
<sequence>MNYKNSKKTIILLILLFVFSATVSAASIGTGGLSTAFSKGNVNLGIVAGTGEAFRENYIILGVGAGYYVLNGLELGVDVQHWFSGNPAITKVSPQIKYVFTQAKSIKPYVGVFYRTTFIEDLNNENSFGYRLGAFFSGSNGVYIGGGIVYEEYENCSRFVDCSNTYPEIIISVSF</sequence>
<evidence type="ECO:0008006" key="2">
    <source>
        <dbReference type="Google" id="ProtNLM"/>
    </source>
</evidence>
<accession>A0A3B0WK37</accession>
<protein>
    <recommendedName>
        <fullName evidence="2">Outer membrane protein beta-barrel domain-containing protein</fullName>
    </recommendedName>
</protein>
<name>A0A3B0WK37_9ZZZZ</name>
<reference evidence="1" key="1">
    <citation type="submission" date="2018-06" db="EMBL/GenBank/DDBJ databases">
        <authorList>
            <person name="Zhirakovskaya E."/>
        </authorList>
    </citation>
    <scope>NUCLEOTIDE SEQUENCE</scope>
</reference>
<proteinExistence type="predicted"/>